<evidence type="ECO:0000256" key="3">
    <source>
        <dbReference type="ARBA" id="ARBA00022832"/>
    </source>
</evidence>
<evidence type="ECO:0000256" key="1">
    <source>
        <dbReference type="ARBA" id="ARBA00006432"/>
    </source>
</evidence>
<dbReference type="GO" id="GO:0004467">
    <property type="term" value="F:long-chain fatty acid-CoA ligase activity"/>
    <property type="evidence" value="ECO:0007669"/>
    <property type="project" value="UniProtKB-EC"/>
</dbReference>
<proteinExistence type="inferred from homology"/>
<feature type="domain" description="AMP-dependent synthetase/ligase" evidence="7">
    <location>
        <begin position="15"/>
        <end position="413"/>
    </location>
</feature>
<dbReference type="InterPro" id="IPR042099">
    <property type="entry name" value="ANL_N_sf"/>
</dbReference>
<keyword evidence="4" id="KW-0443">Lipid metabolism</keyword>
<reference evidence="8 9" key="1">
    <citation type="submission" date="2018-09" db="EMBL/GenBank/DDBJ databases">
        <title>YIM 75000 draft genome.</title>
        <authorList>
            <person name="Tang S."/>
            <person name="Feng Y."/>
        </authorList>
    </citation>
    <scope>NUCLEOTIDE SEQUENCE [LARGE SCALE GENOMIC DNA]</scope>
    <source>
        <strain evidence="8 9">YIM 75000</strain>
    </source>
</reference>
<comment type="similarity">
    <text evidence="1">Belongs to the ATP-dependent AMP-binding enzyme family.</text>
</comment>
<evidence type="ECO:0000256" key="5">
    <source>
        <dbReference type="ARBA" id="ARBA00024484"/>
    </source>
</evidence>
<comment type="caution">
    <text evidence="8">The sequence shown here is derived from an EMBL/GenBank/DDBJ whole genome shotgun (WGS) entry which is preliminary data.</text>
</comment>
<keyword evidence="2 8" id="KW-0436">Ligase</keyword>
<dbReference type="InterPro" id="IPR000873">
    <property type="entry name" value="AMP-dep_synth/lig_dom"/>
</dbReference>
<dbReference type="AlphaFoldDB" id="A0A3A3YZB2"/>
<comment type="catalytic activity">
    <reaction evidence="5">
        <text>a long-chain fatty acid + ATP + CoA = a long-chain fatty acyl-CoA + AMP + diphosphate</text>
        <dbReference type="Rhea" id="RHEA:15421"/>
        <dbReference type="ChEBI" id="CHEBI:30616"/>
        <dbReference type="ChEBI" id="CHEBI:33019"/>
        <dbReference type="ChEBI" id="CHEBI:57287"/>
        <dbReference type="ChEBI" id="CHEBI:57560"/>
        <dbReference type="ChEBI" id="CHEBI:83139"/>
        <dbReference type="ChEBI" id="CHEBI:456215"/>
        <dbReference type="EC" id="6.2.1.3"/>
    </reaction>
    <physiologicalReaction direction="left-to-right" evidence="5">
        <dbReference type="Rhea" id="RHEA:15422"/>
    </physiologicalReaction>
</comment>
<dbReference type="Gene3D" id="3.30.300.30">
    <property type="match status" value="1"/>
</dbReference>
<dbReference type="PANTHER" id="PTHR43272">
    <property type="entry name" value="LONG-CHAIN-FATTY-ACID--COA LIGASE"/>
    <property type="match status" value="1"/>
</dbReference>
<dbReference type="Pfam" id="PF23562">
    <property type="entry name" value="AMP-binding_C_3"/>
    <property type="match status" value="1"/>
</dbReference>
<dbReference type="InterPro" id="IPR020845">
    <property type="entry name" value="AMP-binding_CS"/>
</dbReference>
<dbReference type="EMBL" id="QZEZ01000002">
    <property type="protein sequence ID" value="RJK97091.1"/>
    <property type="molecule type" value="Genomic_DNA"/>
</dbReference>
<keyword evidence="3" id="KW-0276">Fatty acid metabolism</keyword>
<evidence type="ECO:0000313" key="8">
    <source>
        <dbReference type="EMBL" id="RJK97091.1"/>
    </source>
</evidence>
<dbReference type="PROSITE" id="PS00455">
    <property type="entry name" value="AMP_BINDING"/>
    <property type="match status" value="1"/>
</dbReference>
<evidence type="ECO:0000256" key="4">
    <source>
        <dbReference type="ARBA" id="ARBA00023098"/>
    </source>
</evidence>
<dbReference type="OrthoDB" id="5240489at2"/>
<evidence type="ECO:0000256" key="2">
    <source>
        <dbReference type="ARBA" id="ARBA00022598"/>
    </source>
</evidence>
<gene>
    <name evidence="8" type="ORF">D5H78_07720</name>
</gene>
<accession>A0A3A3YZB2</accession>
<evidence type="ECO:0000313" key="9">
    <source>
        <dbReference type="Proteomes" id="UP000265614"/>
    </source>
</evidence>
<dbReference type="GO" id="GO:0016020">
    <property type="term" value="C:membrane"/>
    <property type="evidence" value="ECO:0007669"/>
    <property type="project" value="TreeGrafter"/>
</dbReference>
<evidence type="ECO:0000259" key="7">
    <source>
        <dbReference type="Pfam" id="PF00501"/>
    </source>
</evidence>
<dbReference type="InterPro" id="IPR045851">
    <property type="entry name" value="AMP-bd_C_sf"/>
</dbReference>
<dbReference type="PANTHER" id="PTHR43272:SF32">
    <property type="entry name" value="AMP-DEPENDENT SYNTHETASE_LIGASE DOMAIN-CONTAINING PROTEIN"/>
    <property type="match status" value="1"/>
</dbReference>
<dbReference type="RefSeq" id="WP_119949808.1">
    <property type="nucleotide sequence ID" value="NZ_QZEZ01000002.1"/>
</dbReference>
<dbReference type="SUPFAM" id="SSF56801">
    <property type="entry name" value="Acetyl-CoA synthetase-like"/>
    <property type="match status" value="1"/>
</dbReference>
<dbReference type="CDD" id="cd05907">
    <property type="entry name" value="VL_LC_FACS_like"/>
    <property type="match status" value="1"/>
</dbReference>
<organism evidence="8 9">
    <name type="scientific">Vallicoccus soli</name>
    <dbReference type="NCBI Taxonomy" id="2339232"/>
    <lineage>
        <taxon>Bacteria</taxon>
        <taxon>Bacillati</taxon>
        <taxon>Actinomycetota</taxon>
        <taxon>Actinomycetes</taxon>
        <taxon>Motilibacterales</taxon>
        <taxon>Vallicoccaceae</taxon>
        <taxon>Vallicoccus</taxon>
    </lineage>
</organism>
<dbReference type="Proteomes" id="UP000265614">
    <property type="component" value="Unassembled WGS sequence"/>
</dbReference>
<keyword evidence="9" id="KW-1185">Reference proteome</keyword>
<protein>
    <recommendedName>
        <fullName evidence="6">Acyl-CoA synthetase</fullName>
    </recommendedName>
</protein>
<evidence type="ECO:0000256" key="6">
    <source>
        <dbReference type="ARBA" id="ARBA00032875"/>
    </source>
</evidence>
<name>A0A3A3YZB2_9ACTN</name>
<dbReference type="Pfam" id="PF00501">
    <property type="entry name" value="AMP-binding"/>
    <property type="match status" value="1"/>
</dbReference>
<sequence>MSTAAPVNLGQIVSHRAAVAPDAVLLRRREGSAWHDVTSAQFRDEVEALARGVVAAGVRPGDRVGLMAKTRYEWTLCDAALWTAGAVVVPVYETSSPDQVRWVLEDSGAVACFVEGRSHEASAAAVLTDGLAGRSAVWRVDALEDLVALGAGVDPAEVAARRDAPGPDDPATLIYTSGTTGRPKGCVLTHGNFLAEVRSAIEALPELFEPEDASTLLFLPLAHVFGRMIQVAVLLNGTVTGHSDTGRLLKDLDTFRPTFVLAVPRIFEKVHDSAQRKAVAAGRGRVFERAAATAIAWSEASERGRPGLRLVLERALFDRLVYGRLRAALGGQVQWAVSGGAPLGARLAHFFRGVGVTVLEGYGLTETTAACCVNTRSALRVGTVGRALPRFEIRIADDGEVQVRGGHVTPGYWGQEEATAAAFTADGWFRTGDLGSLDADGYLSITGRAKEIIVTSAGKNVSPSGLEDVVRSSPLVSQCVVVGDARPHVAALVTLDAESVAAWLAQQGRPEVPVADLVDDPQVHAEVQAAVDAANRTVSAAEAIRRFRVLPVDLTEADGTLTPSLKVKRAVVHQRFAADIEAMYAPARARTA</sequence>
<dbReference type="Gene3D" id="3.40.50.12780">
    <property type="entry name" value="N-terminal domain of ligase-like"/>
    <property type="match status" value="1"/>
</dbReference>